<gene>
    <name evidence="2" type="ORF">E9998_14075</name>
</gene>
<dbReference type="EMBL" id="STGX01000010">
    <property type="protein sequence ID" value="THV27537.1"/>
    <property type="molecule type" value="Genomic_DNA"/>
</dbReference>
<feature type="compositionally biased region" description="Basic and acidic residues" evidence="1">
    <location>
        <begin position="17"/>
        <end position="31"/>
    </location>
</feature>
<sequence length="246" mass="26753">MRRRPPPRRPVGRTRPAARDPRGLDAPDPRRGPIVAGAGLTDLQAATLRLFFTLPESRGFVLAGGGALLAQRLIDRPTDDLDFFTAQQPDAVAKASQALADAAAQRGWKTAVIQAVSTFCRMHLTGMDDEILVDLAVDAPPRLPTVATAVGPAFDPLELAGQKLLALFGRAEPRDFADVHLLAERFGRSELLRRAADIDPGFDPAVLASMMRMLERLDDTELPLAAEAVPRLREYFGDWASQLEAE</sequence>
<comment type="caution">
    <text evidence="2">The sequence shown here is derived from an EMBL/GenBank/DDBJ whole genome shotgun (WGS) entry which is preliminary data.</text>
</comment>
<feature type="compositionally biased region" description="Basic residues" evidence="1">
    <location>
        <begin position="1"/>
        <end position="12"/>
    </location>
</feature>
<organism evidence="2 3">
    <name type="scientific">Glycomyces paridis</name>
    <dbReference type="NCBI Taxonomy" id="2126555"/>
    <lineage>
        <taxon>Bacteria</taxon>
        <taxon>Bacillati</taxon>
        <taxon>Actinomycetota</taxon>
        <taxon>Actinomycetes</taxon>
        <taxon>Glycomycetales</taxon>
        <taxon>Glycomycetaceae</taxon>
        <taxon>Glycomyces</taxon>
    </lineage>
</organism>
<dbReference type="Pfam" id="PF08843">
    <property type="entry name" value="AbiEii"/>
    <property type="match status" value="1"/>
</dbReference>
<dbReference type="GO" id="GO:0016740">
    <property type="term" value="F:transferase activity"/>
    <property type="evidence" value="ECO:0007669"/>
    <property type="project" value="UniProtKB-KW"/>
</dbReference>
<proteinExistence type="predicted"/>
<accession>A0A4S8PB51</accession>
<keyword evidence="3" id="KW-1185">Reference proteome</keyword>
<name>A0A4S8PB51_9ACTN</name>
<dbReference type="Proteomes" id="UP000305792">
    <property type="component" value="Unassembled WGS sequence"/>
</dbReference>
<dbReference type="AlphaFoldDB" id="A0A4S8PB51"/>
<keyword evidence="2" id="KW-0808">Transferase</keyword>
<evidence type="ECO:0000313" key="3">
    <source>
        <dbReference type="Proteomes" id="UP000305792"/>
    </source>
</evidence>
<protein>
    <submittedName>
        <fullName evidence="2">Nucleotidyl transferase AbiEii/AbiGii toxin family protein</fullName>
    </submittedName>
</protein>
<feature type="region of interest" description="Disordered" evidence="1">
    <location>
        <begin position="1"/>
        <end position="33"/>
    </location>
</feature>
<evidence type="ECO:0000313" key="2">
    <source>
        <dbReference type="EMBL" id="THV27537.1"/>
    </source>
</evidence>
<dbReference type="InterPro" id="IPR014942">
    <property type="entry name" value="AbiEii"/>
</dbReference>
<reference evidence="2 3" key="1">
    <citation type="journal article" date="2018" name="Int. J. Syst. Evol. Microbiol.">
        <title>Glycomyces paridis sp. nov., isolated from the medicinal plant Paris polyphylla.</title>
        <authorList>
            <person name="Fang X.M."/>
            <person name="Bai J.L."/>
            <person name="Su J."/>
            <person name="Zhao L.L."/>
            <person name="Liu H.Y."/>
            <person name="Ma B.P."/>
            <person name="Zhang Y.Q."/>
            <person name="Yu L.Y."/>
        </authorList>
    </citation>
    <scope>NUCLEOTIDE SEQUENCE [LARGE SCALE GENOMIC DNA]</scope>
    <source>
        <strain evidence="2 3">CPCC 204357</strain>
    </source>
</reference>
<evidence type="ECO:0000256" key="1">
    <source>
        <dbReference type="SAM" id="MobiDB-lite"/>
    </source>
</evidence>